<evidence type="ECO:0000313" key="1">
    <source>
        <dbReference type="EMBL" id="KAJ6641978.1"/>
    </source>
</evidence>
<evidence type="ECO:0000313" key="2">
    <source>
        <dbReference type="Proteomes" id="UP001151699"/>
    </source>
</evidence>
<organism evidence="1 2">
    <name type="scientific">Pseudolycoriella hygida</name>
    <dbReference type="NCBI Taxonomy" id="35572"/>
    <lineage>
        <taxon>Eukaryota</taxon>
        <taxon>Metazoa</taxon>
        <taxon>Ecdysozoa</taxon>
        <taxon>Arthropoda</taxon>
        <taxon>Hexapoda</taxon>
        <taxon>Insecta</taxon>
        <taxon>Pterygota</taxon>
        <taxon>Neoptera</taxon>
        <taxon>Endopterygota</taxon>
        <taxon>Diptera</taxon>
        <taxon>Nematocera</taxon>
        <taxon>Sciaroidea</taxon>
        <taxon>Sciaridae</taxon>
        <taxon>Pseudolycoriella</taxon>
    </lineage>
</organism>
<dbReference type="Proteomes" id="UP001151699">
    <property type="component" value="Chromosome B"/>
</dbReference>
<comment type="caution">
    <text evidence="1">The sequence shown here is derived from an EMBL/GenBank/DDBJ whole genome shotgun (WGS) entry which is preliminary data.</text>
</comment>
<gene>
    <name evidence="1" type="ORF">Bhyg_06923</name>
</gene>
<accession>A0A9Q0N1N7</accession>
<keyword evidence="2" id="KW-1185">Reference proteome</keyword>
<dbReference type="AlphaFoldDB" id="A0A9Q0N1N7"/>
<sequence length="94" mass="11118">MDSQNKNKKYNKSVYVQGFSIYRSTSLQPLQKLIDGMKRNNNLWDENLNFVALFLNPNSLNRVVSVGYQLVIRAYIQYINEHFSDLHRNKMFNA</sequence>
<dbReference type="EMBL" id="WJQU01000002">
    <property type="protein sequence ID" value="KAJ6641978.1"/>
    <property type="molecule type" value="Genomic_DNA"/>
</dbReference>
<name>A0A9Q0N1N7_9DIPT</name>
<proteinExistence type="predicted"/>
<reference evidence="1" key="1">
    <citation type="submission" date="2022-07" db="EMBL/GenBank/DDBJ databases">
        <authorList>
            <person name="Trinca V."/>
            <person name="Uliana J.V.C."/>
            <person name="Torres T.T."/>
            <person name="Ward R.J."/>
            <person name="Monesi N."/>
        </authorList>
    </citation>
    <scope>NUCLEOTIDE SEQUENCE</scope>
    <source>
        <strain evidence="1">HSMRA1968</strain>
        <tissue evidence="1">Whole embryos</tissue>
    </source>
</reference>
<protein>
    <submittedName>
        <fullName evidence="1">Uncharacterized protein</fullName>
    </submittedName>
</protein>